<evidence type="ECO:0000313" key="1">
    <source>
        <dbReference type="EMBL" id="WEK47229.1"/>
    </source>
</evidence>
<dbReference type="AlphaFoldDB" id="A0AAJ6BN96"/>
<protein>
    <submittedName>
        <fullName evidence="1">Uncharacterized protein</fullName>
    </submittedName>
</protein>
<dbReference type="KEGG" id="acob:P0Y56_02800"/>
<accession>A0AAJ6BN96</accession>
<organism evidence="1 2">
    <name type="scientific">Candidatus Andeanibacterium colombiense</name>
    <dbReference type="NCBI Taxonomy" id="3121345"/>
    <lineage>
        <taxon>Bacteria</taxon>
        <taxon>Pseudomonadati</taxon>
        <taxon>Pseudomonadota</taxon>
        <taxon>Alphaproteobacteria</taxon>
        <taxon>Sphingomonadales</taxon>
        <taxon>Sphingomonadaceae</taxon>
        <taxon>Candidatus Andeanibacterium</taxon>
    </lineage>
</organism>
<dbReference type="Proteomes" id="UP001218362">
    <property type="component" value="Chromosome"/>
</dbReference>
<sequence>MWFFTMTVPAYAFFRGAAPERRAAITILVWFLSSPVYDRFFGAPQFYTVDVGHAVMDAMEMTAMAAIALRANRAWPLWAAGAELTAVSGHLAMAIHPAGVTSAYWAVTELPLFLQLLALALGTLAHERRLRRIGPYRDWRSHEPAR</sequence>
<reference evidence="1" key="1">
    <citation type="submission" date="2023-03" db="EMBL/GenBank/DDBJ databases">
        <title>Andean soil-derived lignocellulolytic bacterial consortium as a source of novel taxa and putative plastic-active enzymes.</title>
        <authorList>
            <person name="Diaz-Garcia L."/>
            <person name="Chuvochina M."/>
            <person name="Feuerriegel G."/>
            <person name="Bunk B."/>
            <person name="Sproer C."/>
            <person name="Streit W.R."/>
            <person name="Rodriguez L.M."/>
            <person name="Overmann J."/>
            <person name="Jimenez D.J."/>
        </authorList>
    </citation>
    <scope>NUCLEOTIDE SEQUENCE</scope>
    <source>
        <strain evidence="1">MAG 26</strain>
    </source>
</reference>
<gene>
    <name evidence="1" type="ORF">P0Y56_02800</name>
</gene>
<dbReference type="EMBL" id="CP119316">
    <property type="protein sequence ID" value="WEK47229.1"/>
    <property type="molecule type" value="Genomic_DNA"/>
</dbReference>
<proteinExistence type="predicted"/>
<name>A0AAJ6BN96_9SPHN</name>
<evidence type="ECO:0000313" key="2">
    <source>
        <dbReference type="Proteomes" id="UP001218362"/>
    </source>
</evidence>